<name>A0A5A5TKK3_9CHLR</name>
<dbReference type="GO" id="GO:0004826">
    <property type="term" value="F:phenylalanine-tRNA ligase activity"/>
    <property type="evidence" value="ECO:0007669"/>
    <property type="project" value="InterPro"/>
</dbReference>
<keyword evidence="3" id="KW-1185">Reference proteome</keyword>
<evidence type="ECO:0000313" key="3">
    <source>
        <dbReference type="Proteomes" id="UP000322530"/>
    </source>
</evidence>
<reference evidence="2 3" key="1">
    <citation type="submission" date="2019-01" db="EMBL/GenBank/DDBJ databases">
        <title>Draft genome sequence of Dictyobacter sp. Uno17.</title>
        <authorList>
            <person name="Wang C.M."/>
            <person name="Zheng Y."/>
            <person name="Sakai Y."/>
            <person name="Abe K."/>
            <person name="Yokota A."/>
            <person name="Yabe S."/>
        </authorList>
    </citation>
    <scope>NUCLEOTIDE SEQUENCE [LARGE SCALE GENOMIC DNA]</scope>
    <source>
        <strain evidence="2 3">Uno17</strain>
    </source>
</reference>
<comment type="caution">
    <text evidence="2">The sequence shown here is derived from an EMBL/GenBank/DDBJ whole genome shotgun (WGS) entry which is preliminary data.</text>
</comment>
<dbReference type="InterPro" id="IPR020825">
    <property type="entry name" value="Phe-tRNA_synthase-like_B3/B4"/>
</dbReference>
<dbReference type="InterPro" id="IPR005146">
    <property type="entry name" value="B3/B4_tRNA-bd"/>
</dbReference>
<dbReference type="SMART" id="SM00873">
    <property type="entry name" value="B3_4"/>
    <property type="match status" value="1"/>
</dbReference>
<gene>
    <name evidence="2" type="ORF">KDI_55610</name>
</gene>
<dbReference type="SUPFAM" id="SSF56037">
    <property type="entry name" value="PheT/TilS domain"/>
    <property type="match status" value="1"/>
</dbReference>
<feature type="domain" description="B3/B4 tRNA-binding" evidence="1">
    <location>
        <begin position="63"/>
        <end position="218"/>
    </location>
</feature>
<dbReference type="EMBL" id="BIXY01000200">
    <property type="protein sequence ID" value="GCF11997.1"/>
    <property type="molecule type" value="Genomic_DNA"/>
</dbReference>
<dbReference type="Proteomes" id="UP000322530">
    <property type="component" value="Unassembled WGS sequence"/>
</dbReference>
<dbReference type="PANTHER" id="PTHR39209:SF2">
    <property type="entry name" value="CYTOPLASMIC PROTEIN"/>
    <property type="match status" value="1"/>
</dbReference>
<dbReference type="PANTHER" id="PTHR39209">
    <property type="match status" value="1"/>
</dbReference>
<sequence length="239" mass="26396">MHIFQYHPDILTRYPQIVGGTILAQNVTNGPTPAGLQALYQTEQQRVLQRIGDTPLSQIESLAAWRRAFRGFGVDPTQYRSASEALLRRLTKKGNIPSINLLVDLGNLVSIRYGLPVAVFERHALHGTVTVHFADGLERYSELGTSDEDHPEPGEVVFSDETGLVIARRWCWRQSEASAAVEQTRECLITVEGHHATNRHDVEAALDDLLALLKEYAGGTTTSAILDVHHPALISPFGD</sequence>
<evidence type="ECO:0000313" key="2">
    <source>
        <dbReference type="EMBL" id="GCF11997.1"/>
    </source>
</evidence>
<organism evidence="2 3">
    <name type="scientific">Dictyobacter arantiisoli</name>
    <dbReference type="NCBI Taxonomy" id="2014874"/>
    <lineage>
        <taxon>Bacteria</taxon>
        <taxon>Bacillati</taxon>
        <taxon>Chloroflexota</taxon>
        <taxon>Ktedonobacteria</taxon>
        <taxon>Ktedonobacterales</taxon>
        <taxon>Dictyobacteraceae</taxon>
        <taxon>Dictyobacter</taxon>
    </lineage>
</organism>
<protein>
    <recommendedName>
        <fullName evidence="1">B3/B4 tRNA-binding domain-containing protein</fullName>
    </recommendedName>
</protein>
<dbReference type="AlphaFoldDB" id="A0A5A5TKK3"/>
<dbReference type="Gene3D" id="3.50.40.10">
    <property type="entry name" value="Phenylalanyl-trna Synthetase, Chain B, domain 3"/>
    <property type="match status" value="1"/>
</dbReference>
<dbReference type="Pfam" id="PF03483">
    <property type="entry name" value="B3_4"/>
    <property type="match status" value="1"/>
</dbReference>
<dbReference type="RefSeq" id="WP_172632521.1">
    <property type="nucleotide sequence ID" value="NZ_BIXY01000200.1"/>
</dbReference>
<proteinExistence type="predicted"/>
<dbReference type="GO" id="GO:0003723">
    <property type="term" value="F:RNA binding"/>
    <property type="evidence" value="ECO:0007669"/>
    <property type="project" value="InterPro"/>
</dbReference>
<accession>A0A5A5TKK3</accession>
<evidence type="ECO:0000259" key="1">
    <source>
        <dbReference type="SMART" id="SM00873"/>
    </source>
</evidence>